<accession>A0ACC2T5G6</accession>
<organism evidence="1 2">
    <name type="scientific">Entomophthora muscae</name>
    <dbReference type="NCBI Taxonomy" id="34485"/>
    <lineage>
        <taxon>Eukaryota</taxon>
        <taxon>Fungi</taxon>
        <taxon>Fungi incertae sedis</taxon>
        <taxon>Zoopagomycota</taxon>
        <taxon>Entomophthoromycotina</taxon>
        <taxon>Entomophthoromycetes</taxon>
        <taxon>Entomophthorales</taxon>
        <taxon>Entomophthoraceae</taxon>
        <taxon>Entomophthora</taxon>
    </lineage>
</organism>
<comment type="caution">
    <text evidence="1">The sequence shown here is derived from an EMBL/GenBank/DDBJ whole genome shotgun (WGS) entry which is preliminary data.</text>
</comment>
<protein>
    <submittedName>
        <fullName evidence="1">Uncharacterized protein</fullName>
    </submittedName>
</protein>
<dbReference type="EMBL" id="QTSX02003608">
    <property type="protein sequence ID" value="KAJ9069794.1"/>
    <property type="molecule type" value="Genomic_DNA"/>
</dbReference>
<evidence type="ECO:0000313" key="2">
    <source>
        <dbReference type="Proteomes" id="UP001165960"/>
    </source>
</evidence>
<evidence type="ECO:0000313" key="1">
    <source>
        <dbReference type="EMBL" id="KAJ9069794.1"/>
    </source>
</evidence>
<reference evidence="1" key="1">
    <citation type="submission" date="2022-04" db="EMBL/GenBank/DDBJ databases">
        <title>Genome of the entomopathogenic fungus Entomophthora muscae.</title>
        <authorList>
            <person name="Elya C."/>
            <person name="Lovett B.R."/>
            <person name="Lee E."/>
            <person name="Macias A.M."/>
            <person name="Hajek A.E."/>
            <person name="De Bivort B.L."/>
            <person name="Kasson M.T."/>
            <person name="De Fine Licht H.H."/>
            <person name="Stajich J.E."/>
        </authorList>
    </citation>
    <scope>NUCLEOTIDE SEQUENCE</scope>
    <source>
        <strain evidence="1">Berkeley</strain>
    </source>
</reference>
<gene>
    <name evidence="1" type="ORF">DSO57_1014907</name>
</gene>
<dbReference type="Proteomes" id="UP001165960">
    <property type="component" value="Unassembled WGS sequence"/>
</dbReference>
<feature type="non-terminal residue" evidence="1">
    <location>
        <position position="1"/>
    </location>
</feature>
<keyword evidence="2" id="KW-1185">Reference proteome</keyword>
<sequence length="208" mass="23389">QGEILTAISNQPSLPINPDLNITNHEGCLLDQEACPKRYLPDKEEINEDLLHQLLAVNTVKRKQAICTESLPFQEAVDAISIPYAEQLSMPYTKVSHKSNSVKKLSQLLRLVQLTTNLDTLKALKPNLITALESFLAQFKGLDINKVTKILSPHCGERHNCIYIELVVHRLRVRVILDSGAHGNFVSTRLVKKLKLAPDLDYNKEFST</sequence>
<feature type="non-terminal residue" evidence="1">
    <location>
        <position position="208"/>
    </location>
</feature>
<proteinExistence type="predicted"/>
<name>A0ACC2T5G6_9FUNG</name>